<dbReference type="Proteomes" id="UP000252770">
    <property type="component" value="Unassembled WGS sequence"/>
</dbReference>
<dbReference type="RefSeq" id="WP_114127868.1">
    <property type="nucleotide sequence ID" value="NZ_QOUI01000012.1"/>
</dbReference>
<comment type="caution">
    <text evidence="2">The sequence shown here is derived from an EMBL/GenBank/DDBJ whole genome shotgun (WGS) entry which is preliminary data.</text>
</comment>
<dbReference type="EMBL" id="QOUI01000012">
    <property type="protein sequence ID" value="RCK68307.1"/>
    <property type="molecule type" value="Genomic_DNA"/>
</dbReference>
<reference evidence="2 3" key="1">
    <citation type="submission" date="2018-07" db="EMBL/GenBank/DDBJ databases">
        <title>Desertimonas flava gen. nov. sp. nov.</title>
        <authorList>
            <person name="Liu S."/>
        </authorList>
    </citation>
    <scope>NUCLEOTIDE SEQUENCE [LARGE SCALE GENOMIC DNA]</scope>
    <source>
        <strain evidence="2 3">16Sb5-5</strain>
    </source>
</reference>
<accession>A0A367YRE7</accession>
<proteinExistence type="predicted"/>
<protein>
    <submittedName>
        <fullName evidence="2">Uncharacterized protein</fullName>
    </submittedName>
</protein>
<feature type="region of interest" description="Disordered" evidence="1">
    <location>
        <begin position="1"/>
        <end position="22"/>
    </location>
</feature>
<name>A0A367YRE7_9ACTN</name>
<organism evidence="2 3">
    <name type="scientific">Desertihabitans brevis</name>
    <dbReference type="NCBI Taxonomy" id="2268447"/>
    <lineage>
        <taxon>Bacteria</taxon>
        <taxon>Bacillati</taxon>
        <taxon>Actinomycetota</taxon>
        <taxon>Actinomycetes</taxon>
        <taxon>Propionibacteriales</taxon>
        <taxon>Propionibacteriaceae</taxon>
        <taxon>Desertihabitans</taxon>
    </lineage>
</organism>
<gene>
    <name evidence="2" type="ORF">DT076_16810</name>
</gene>
<evidence type="ECO:0000313" key="2">
    <source>
        <dbReference type="EMBL" id="RCK68307.1"/>
    </source>
</evidence>
<dbReference type="AlphaFoldDB" id="A0A367YRE7"/>
<evidence type="ECO:0000313" key="3">
    <source>
        <dbReference type="Proteomes" id="UP000252770"/>
    </source>
</evidence>
<evidence type="ECO:0000256" key="1">
    <source>
        <dbReference type="SAM" id="MobiDB-lite"/>
    </source>
</evidence>
<keyword evidence="3" id="KW-1185">Reference proteome</keyword>
<sequence length="66" mass="6895">MKGLPGCPDCHGTGSVRVEGGAPDEQIDDICVPCEDALERIEKASHGQGSFRDRLNATADVLGEVA</sequence>